<gene>
    <name evidence="15" type="ORF">IV203_012398</name>
</gene>
<feature type="compositionally biased region" description="Low complexity" evidence="12">
    <location>
        <begin position="9"/>
        <end position="26"/>
    </location>
</feature>
<dbReference type="GO" id="GO:0015031">
    <property type="term" value="P:protein transport"/>
    <property type="evidence" value="ECO:0007669"/>
    <property type="project" value="UniProtKB-UniRule"/>
</dbReference>
<name>A0A9K3KUU7_9STRA</name>
<dbReference type="FunFam" id="3.60.21.10:FF:000003">
    <property type="entry name" value="Serine/threonine-protein phosphatase"/>
    <property type="match status" value="1"/>
</dbReference>
<dbReference type="FunFam" id="1.20.120.1130:FF:000001">
    <property type="entry name" value="Vacuolar protein sorting-associated protein 28 homolog"/>
    <property type="match status" value="1"/>
</dbReference>
<dbReference type="GO" id="GO:0000813">
    <property type="term" value="C:ESCRT I complex"/>
    <property type="evidence" value="ECO:0007669"/>
    <property type="project" value="InterPro"/>
</dbReference>
<evidence type="ECO:0000256" key="10">
    <source>
        <dbReference type="PROSITE-ProRule" id="PRU00642"/>
    </source>
</evidence>
<comment type="caution">
    <text evidence="15">The sequence shown here is derived from an EMBL/GenBank/DDBJ whole genome shotgun (WGS) entry which is preliminary data.</text>
</comment>
<comment type="cofactor">
    <cofactor evidence="1">
        <name>Mn(2+)</name>
        <dbReference type="ChEBI" id="CHEBI:29035"/>
    </cofactor>
</comment>
<keyword evidence="9" id="KW-0464">Manganese</keyword>
<evidence type="ECO:0000256" key="5">
    <source>
        <dbReference type="ARBA" id="ARBA00022753"/>
    </source>
</evidence>
<evidence type="ECO:0000313" key="15">
    <source>
        <dbReference type="EMBL" id="KAG7349801.1"/>
    </source>
</evidence>
<evidence type="ECO:0000256" key="12">
    <source>
        <dbReference type="SAM" id="MobiDB-lite"/>
    </source>
</evidence>
<dbReference type="PROSITE" id="PS51310">
    <property type="entry name" value="VPS28_C"/>
    <property type="match status" value="1"/>
</dbReference>
<dbReference type="Proteomes" id="UP000693970">
    <property type="component" value="Unassembled WGS sequence"/>
</dbReference>
<comment type="subcellular location">
    <subcellularLocation>
        <location evidence="2">Endosome</location>
    </subcellularLocation>
</comment>
<keyword evidence="8 10" id="KW-0653">Protein transport</keyword>
<evidence type="ECO:0000256" key="9">
    <source>
        <dbReference type="ARBA" id="ARBA00023211"/>
    </source>
</evidence>
<comment type="similarity">
    <text evidence="10">Belongs to the VPS28 family.</text>
</comment>
<dbReference type="InterPro" id="IPR006186">
    <property type="entry name" value="Ser/Thr-sp_prot-phosphatase"/>
</dbReference>
<dbReference type="InterPro" id="IPR047129">
    <property type="entry name" value="PPA2-like"/>
</dbReference>
<dbReference type="PROSITE" id="PS51313">
    <property type="entry name" value="VPS28_N"/>
    <property type="match status" value="1"/>
</dbReference>
<evidence type="ECO:0000256" key="4">
    <source>
        <dbReference type="ARBA" id="ARBA00022723"/>
    </source>
</evidence>
<dbReference type="Pfam" id="PF03997">
    <property type="entry name" value="VPS28"/>
    <property type="match status" value="1"/>
</dbReference>
<evidence type="ECO:0000259" key="13">
    <source>
        <dbReference type="PROSITE" id="PS51310"/>
    </source>
</evidence>
<dbReference type="InterPro" id="IPR017899">
    <property type="entry name" value="VPS28_C"/>
</dbReference>
<dbReference type="GO" id="GO:0032509">
    <property type="term" value="P:endosome transport via multivesicular body sorting pathway"/>
    <property type="evidence" value="ECO:0007669"/>
    <property type="project" value="InterPro"/>
</dbReference>
<reference evidence="15" key="2">
    <citation type="submission" date="2021-04" db="EMBL/GenBank/DDBJ databases">
        <authorList>
            <person name="Podell S."/>
        </authorList>
    </citation>
    <scope>NUCLEOTIDE SEQUENCE</scope>
    <source>
        <strain evidence="15">Hildebrandi</strain>
    </source>
</reference>
<keyword evidence="4" id="KW-0479">Metal-binding</keyword>
<keyword evidence="7" id="KW-0904">Protein phosphatase</keyword>
<organism evidence="15 16">
    <name type="scientific">Nitzschia inconspicua</name>
    <dbReference type="NCBI Taxonomy" id="303405"/>
    <lineage>
        <taxon>Eukaryota</taxon>
        <taxon>Sar</taxon>
        <taxon>Stramenopiles</taxon>
        <taxon>Ochrophyta</taxon>
        <taxon>Bacillariophyta</taxon>
        <taxon>Bacillariophyceae</taxon>
        <taxon>Bacillariophycidae</taxon>
        <taxon>Bacillariales</taxon>
        <taxon>Bacillariaceae</taxon>
        <taxon>Nitzschia</taxon>
    </lineage>
</organism>
<dbReference type="InterPro" id="IPR004843">
    <property type="entry name" value="Calcineurin-like_PHP"/>
</dbReference>
<dbReference type="PROSITE" id="PS00125">
    <property type="entry name" value="SER_THR_PHOSPHATASE"/>
    <property type="match status" value="1"/>
</dbReference>
<dbReference type="EC" id="3.1.3.16" evidence="11"/>
<keyword evidence="16" id="KW-1185">Reference proteome</keyword>
<keyword evidence="5" id="KW-0967">Endosome</keyword>
<evidence type="ECO:0000259" key="14">
    <source>
        <dbReference type="PROSITE" id="PS51313"/>
    </source>
</evidence>
<comment type="similarity">
    <text evidence="11">Belongs to the PPP phosphatase family.</text>
</comment>
<evidence type="ECO:0000256" key="8">
    <source>
        <dbReference type="ARBA" id="ARBA00022927"/>
    </source>
</evidence>
<sequence length="617" mass="69611">MEIEPDVTSTSISSGGSNNGRGSSPSLGGGNNNGTLHSTIPASVRLSTPSSAEKSYNDLEAWLSKLSMGTPLAESEVKILCDMARETLLNESNVQPVPAPVTVCGDIHGQWHDLMELFRIGGSAPDTNYLFMGDYVDRGYYSVETVTMLVCLKVRYPDRVFILRGNHESRQITQVYGFYDECVRKYGSANVWKLFTDLFDYFPLTAVVEHSIFCLHGGLSPSIDTLDHVRQLDRVQEVPHEGPMCDLLWSDPDDRSGWGISPRGAGFTFGVDISQQFNERNGLSLVARAHQLVMDGYNWSHEQAVVTIFSAPNYCYRCGNQAAIMEVDESLNKTFLQFDPAPRRGEPHLGRKTPEYFLPSLSPKQHRASTIVIVAEPDHCNPFYFLLALDTTTKSLQLIDSMTSIYDDDETEEVELYSSSRERQAYDDQATLYAIILATEHLERAYARDAVEQQEYVRECNKLISQFRLAEKAALPKLNMTTESFMKLYQMDCPRAVERLLNMGVPEPIRSTTGESADVAVTVAETVQHFITAMDAVKLESRFVDELQPLLSDLMDSLTKLPETPNDWEPNHKVKKWLQKLNALRAVDEIDEDDSRQLYMDLDSAYSEFTRYLKRNK</sequence>
<evidence type="ECO:0000256" key="3">
    <source>
        <dbReference type="ARBA" id="ARBA00022448"/>
    </source>
</evidence>
<dbReference type="EMBL" id="JAGRRH010000019">
    <property type="protein sequence ID" value="KAG7349801.1"/>
    <property type="molecule type" value="Genomic_DNA"/>
</dbReference>
<dbReference type="GO" id="GO:0046872">
    <property type="term" value="F:metal ion binding"/>
    <property type="evidence" value="ECO:0007669"/>
    <property type="project" value="UniProtKB-KW"/>
</dbReference>
<reference evidence="15" key="1">
    <citation type="journal article" date="2021" name="Sci. Rep.">
        <title>Diploid genomic architecture of Nitzschia inconspicua, an elite biomass production diatom.</title>
        <authorList>
            <person name="Oliver A."/>
            <person name="Podell S."/>
            <person name="Pinowska A."/>
            <person name="Traller J.C."/>
            <person name="Smith S.R."/>
            <person name="McClure R."/>
            <person name="Beliaev A."/>
            <person name="Bohutskyi P."/>
            <person name="Hill E.A."/>
            <person name="Rabines A."/>
            <person name="Zheng H."/>
            <person name="Allen L.Z."/>
            <person name="Kuo A."/>
            <person name="Grigoriev I.V."/>
            <person name="Allen A.E."/>
            <person name="Hazlebeck D."/>
            <person name="Allen E.E."/>
        </authorList>
    </citation>
    <scope>NUCLEOTIDE SEQUENCE</scope>
    <source>
        <strain evidence="15">Hildebrandi</strain>
    </source>
</reference>
<proteinExistence type="inferred from homology"/>
<dbReference type="OrthoDB" id="1930084at2759"/>
<protein>
    <recommendedName>
        <fullName evidence="11">Serine/threonine-protein phosphatase</fullName>
        <ecNumber evidence="11">3.1.3.16</ecNumber>
    </recommendedName>
</protein>
<evidence type="ECO:0000256" key="1">
    <source>
        <dbReference type="ARBA" id="ARBA00001936"/>
    </source>
</evidence>
<dbReference type="GO" id="GO:0004722">
    <property type="term" value="F:protein serine/threonine phosphatase activity"/>
    <property type="evidence" value="ECO:0007669"/>
    <property type="project" value="UniProtKB-EC"/>
</dbReference>
<keyword evidence="3 10" id="KW-0813">Transport</keyword>
<feature type="domain" description="VPS28 N-terminal" evidence="14">
    <location>
        <begin position="403"/>
        <end position="511"/>
    </location>
</feature>
<dbReference type="Pfam" id="PF00149">
    <property type="entry name" value="Metallophos"/>
    <property type="match status" value="1"/>
</dbReference>
<keyword evidence="6 11" id="KW-0378">Hydrolase</keyword>
<evidence type="ECO:0000256" key="6">
    <source>
        <dbReference type="ARBA" id="ARBA00022801"/>
    </source>
</evidence>
<evidence type="ECO:0000256" key="11">
    <source>
        <dbReference type="RuleBase" id="RU004273"/>
    </source>
</evidence>
<feature type="region of interest" description="Disordered" evidence="12">
    <location>
        <begin position="1"/>
        <end position="39"/>
    </location>
</feature>
<feature type="domain" description="VPS28 C-terminal" evidence="13">
    <location>
        <begin position="518"/>
        <end position="614"/>
    </location>
</feature>
<dbReference type="InterPro" id="IPR007143">
    <property type="entry name" value="Vps28"/>
</dbReference>
<comment type="catalytic activity">
    <reaction evidence="11">
        <text>O-phospho-L-threonyl-[protein] + H2O = L-threonyl-[protein] + phosphate</text>
        <dbReference type="Rhea" id="RHEA:47004"/>
        <dbReference type="Rhea" id="RHEA-COMP:11060"/>
        <dbReference type="Rhea" id="RHEA-COMP:11605"/>
        <dbReference type="ChEBI" id="CHEBI:15377"/>
        <dbReference type="ChEBI" id="CHEBI:30013"/>
        <dbReference type="ChEBI" id="CHEBI:43474"/>
        <dbReference type="ChEBI" id="CHEBI:61977"/>
        <dbReference type="EC" id="3.1.3.16"/>
    </reaction>
</comment>
<evidence type="ECO:0000313" key="16">
    <source>
        <dbReference type="Proteomes" id="UP000693970"/>
    </source>
</evidence>
<evidence type="ECO:0000256" key="2">
    <source>
        <dbReference type="ARBA" id="ARBA00004177"/>
    </source>
</evidence>
<dbReference type="CDD" id="cd07415">
    <property type="entry name" value="MPP_PP2A_PP4_PP6"/>
    <property type="match status" value="1"/>
</dbReference>
<dbReference type="PANTHER" id="PTHR45619">
    <property type="entry name" value="SERINE/THREONINE-PROTEIN PHOSPHATASE PP2A-RELATED"/>
    <property type="match status" value="1"/>
</dbReference>
<dbReference type="InterPro" id="IPR017898">
    <property type="entry name" value="VPS28_N"/>
</dbReference>
<dbReference type="AlphaFoldDB" id="A0A9K3KUU7"/>
<evidence type="ECO:0000256" key="7">
    <source>
        <dbReference type="ARBA" id="ARBA00022912"/>
    </source>
</evidence>
<dbReference type="SMART" id="SM00156">
    <property type="entry name" value="PP2Ac"/>
    <property type="match status" value="1"/>
</dbReference>
<accession>A0A9K3KUU7</accession>